<accession>A0A6A6HWR6</accession>
<evidence type="ECO:0000313" key="3">
    <source>
        <dbReference type="EMBL" id="KAF2242477.1"/>
    </source>
</evidence>
<dbReference type="AlphaFoldDB" id="A0A6A6HWR6"/>
<dbReference type="GO" id="GO:0017025">
    <property type="term" value="F:TBP-class protein binding"/>
    <property type="evidence" value="ECO:0007669"/>
    <property type="project" value="TreeGrafter"/>
</dbReference>
<dbReference type="InterPro" id="IPR053029">
    <property type="entry name" value="RNA_pol_I-specific_init_factor"/>
</dbReference>
<dbReference type="InterPro" id="IPR029178">
    <property type="entry name" value="Ecm11_C"/>
</dbReference>
<dbReference type="Pfam" id="PF15463">
    <property type="entry name" value="ECM11"/>
    <property type="match status" value="1"/>
</dbReference>
<dbReference type="PANTHER" id="PTHR28244:SF1">
    <property type="entry name" value="RNA POLYMERASE I-SPECIFIC TRANSCRIPTION INITIATION FACTOR RRN11"/>
    <property type="match status" value="1"/>
</dbReference>
<feature type="compositionally biased region" description="Basic and acidic residues" evidence="1">
    <location>
        <begin position="267"/>
        <end position="283"/>
    </location>
</feature>
<feature type="region of interest" description="Disordered" evidence="1">
    <location>
        <begin position="409"/>
        <end position="439"/>
    </location>
</feature>
<feature type="compositionally biased region" description="Polar residues" evidence="1">
    <location>
        <begin position="205"/>
        <end position="214"/>
    </location>
</feature>
<keyword evidence="4" id="KW-1185">Reference proteome</keyword>
<gene>
    <name evidence="3" type="ORF">BU26DRAFT_524578</name>
</gene>
<protein>
    <recommendedName>
        <fullName evidence="2">Extracellular mutant protein 11 C-terminal domain-containing protein</fullName>
    </recommendedName>
</protein>
<dbReference type="EMBL" id="ML987208">
    <property type="protein sequence ID" value="KAF2242477.1"/>
    <property type="molecule type" value="Genomic_DNA"/>
</dbReference>
<dbReference type="GO" id="GO:0042790">
    <property type="term" value="P:nucleolar large rRNA transcription by RNA polymerase I"/>
    <property type="evidence" value="ECO:0007669"/>
    <property type="project" value="TreeGrafter"/>
</dbReference>
<reference evidence="3" key="1">
    <citation type="journal article" date="2020" name="Stud. Mycol.">
        <title>101 Dothideomycetes genomes: a test case for predicting lifestyles and emergence of pathogens.</title>
        <authorList>
            <person name="Haridas S."/>
            <person name="Albert R."/>
            <person name="Binder M."/>
            <person name="Bloem J."/>
            <person name="Labutti K."/>
            <person name="Salamov A."/>
            <person name="Andreopoulos B."/>
            <person name="Baker S."/>
            <person name="Barry K."/>
            <person name="Bills G."/>
            <person name="Bluhm B."/>
            <person name="Cannon C."/>
            <person name="Castanera R."/>
            <person name="Culley D."/>
            <person name="Daum C."/>
            <person name="Ezra D."/>
            <person name="Gonzalez J."/>
            <person name="Henrissat B."/>
            <person name="Kuo A."/>
            <person name="Liang C."/>
            <person name="Lipzen A."/>
            <person name="Lutzoni F."/>
            <person name="Magnuson J."/>
            <person name="Mondo S."/>
            <person name="Nolan M."/>
            <person name="Ohm R."/>
            <person name="Pangilinan J."/>
            <person name="Park H.-J."/>
            <person name="Ramirez L."/>
            <person name="Alfaro M."/>
            <person name="Sun H."/>
            <person name="Tritt A."/>
            <person name="Yoshinaga Y."/>
            <person name="Zwiers L.-H."/>
            <person name="Turgeon B."/>
            <person name="Goodwin S."/>
            <person name="Spatafora J."/>
            <person name="Crous P."/>
            <person name="Grigoriev I."/>
        </authorList>
    </citation>
    <scope>NUCLEOTIDE SEQUENCE</scope>
    <source>
        <strain evidence="3">CBS 122368</strain>
    </source>
</reference>
<feature type="region of interest" description="Disordered" evidence="1">
    <location>
        <begin position="1"/>
        <end position="62"/>
    </location>
</feature>
<feature type="compositionally biased region" description="Acidic residues" evidence="1">
    <location>
        <begin position="35"/>
        <end position="55"/>
    </location>
</feature>
<feature type="region of interest" description="Disordered" evidence="1">
    <location>
        <begin position="87"/>
        <end position="296"/>
    </location>
</feature>
<proteinExistence type="predicted"/>
<evidence type="ECO:0000313" key="4">
    <source>
        <dbReference type="Proteomes" id="UP000800094"/>
    </source>
</evidence>
<feature type="compositionally biased region" description="Polar residues" evidence="1">
    <location>
        <begin position="91"/>
        <end position="101"/>
    </location>
</feature>
<dbReference type="GeneID" id="54583649"/>
<feature type="domain" description="Extracellular mutant protein 11 C-terminal" evidence="2">
    <location>
        <begin position="294"/>
        <end position="425"/>
    </location>
</feature>
<organism evidence="3 4">
    <name type="scientific">Trematosphaeria pertusa</name>
    <dbReference type="NCBI Taxonomy" id="390896"/>
    <lineage>
        <taxon>Eukaryota</taxon>
        <taxon>Fungi</taxon>
        <taxon>Dikarya</taxon>
        <taxon>Ascomycota</taxon>
        <taxon>Pezizomycotina</taxon>
        <taxon>Dothideomycetes</taxon>
        <taxon>Pleosporomycetidae</taxon>
        <taxon>Pleosporales</taxon>
        <taxon>Massarineae</taxon>
        <taxon>Trematosphaeriaceae</taxon>
        <taxon>Trematosphaeria</taxon>
    </lineage>
</organism>
<name>A0A6A6HWR6_9PLEO</name>
<dbReference type="GO" id="GO:0001164">
    <property type="term" value="F:RNA polymerase I core promoter sequence-specific DNA binding"/>
    <property type="evidence" value="ECO:0007669"/>
    <property type="project" value="TreeGrafter"/>
</dbReference>
<feature type="compositionally biased region" description="Polar residues" evidence="1">
    <location>
        <begin position="9"/>
        <end position="19"/>
    </location>
</feature>
<dbReference type="GO" id="GO:0070860">
    <property type="term" value="C:RNA polymerase I core factor complex"/>
    <property type="evidence" value="ECO:0007669"/>
    <property type="project" value="TreeGrafter"/>
</dbReference>
<feature type="compositionally biased region" description="Polar residues" evidence="1">
    <location>
        <begin position="140"/>
        <end position="152"/>
    </location>
</feature>
<evidence type="ECO:0000256" key="1">
    <source>
        <dbReference type="SAM" id="MobiDB-lite"/>
    </source>
</evidence>
<dbReference type="OrthoDB" id="5346740at2759"/>
<dbReference type="RefSeq" id="XP_033677481.1">
    <property type="nucleotide sequence ID" value="XM_033830319.1"/>
</dbReference>
<sequence length="439" mass="48926">MFDTDAESLDTTTNNQSVVQVEDSQQHQGQYAQDGGDDDEYDESEDGDDDEEDGEYAQHPSFEDLVQHYRIQDLSRARQEVFLQEVGALGNGNSYPTTTSGPPDGFPDSWAADQEPPWDGRHDERAISPSPRRPPGNGQLGRQTVQQLTQRPRSAAEAKPAMPKQSNTVKQAAGIRDQQRSNVNLPARGGAFQHNNATMPPASQPPTYSQSTRETAAPANVVSHCEPPAQADPLPHRGARPLSGPQGALTTNPTEPSAPLTRHAAARPKEEPVSHHQRVEEAPVRGPPPCPIEDYDQPTLFEMSYDQLKNEDFDTVPRGAPQPLSEDMLHKSLAERLEHVWKSLDAGDQGKFFRALPTHEWEESGDWFLGRFTDIIQRTKDARQKKRKLAKEFEDQVETRYHHVAKKQQQVQNAMGKMKTQGQGLVPRSPRASKTPRKI</sequence>
<evidence type="ECO:0000259" key="2">
    <source>
        <dbReference type="Pfam" id="PF15463"/>
    </source>
</evidence>
<dbReference type="Proteomes" id="UP000800094">
    <property type="component" value="Unassembled WGS sequence"/>
</dbReference>
<dbReference type="PANTHER" id="PTHR28244">
    <property type="entry name" value="RNA POLYMERASE I-SPECIFIC TRANSCRIPTION INITIATION FACTOR RRN11"/>
    <property type="match status" value="1"/>
</dbReference>